<organism evidence="3 4">
    <name type="scientific">Stegodyphus mimosarum</name>
    <name type="common">African social velvet spider</name>
    <dbReference type="NCBI Taxonomy" id="407821"/>
    <lineage>
        <taxon>Eukaryota</taxon>
        <taxon>Metazoa</taxon>
        <taxon>Ecdysozoa</taxon>
        <taxon>Arthropoda</taxon>
        <taxon>Chelicerata</taxon>
        <taxon>Arachnida</taxon>
        <taxon>Araneae</taxon>
        <taxon>Araneomorphae</taxon>
        <taxon>Entelegynae</taxon>
        <taxon>Eresoidea</taxon>
        <taxon>Eresidae</taxon>
        <taxon>Stegodyphus</taxon>
    </lineage>
</organism>
<dbReference type="GO" id="GO:0005886">
    <property type="term" value="C:plasma membrane"/>
    <property type="evidence" value="ECO:0007669"/>
    <property type="project" value="TreeGrafter"/>
</dbReference>
<evidence type="ECO:0000313" key="3">
    <source>
        <dbReference type="EMBL" id="KFM63751.1"/>
    </source>
</evidence>
<dbReference type="Gene3D" id="1.10.1380.10">
    <property type="entry name" value="Neutral endopeptidase , domain2"/>
    <property type="match status" value="2"/>
</dbReference>
<dbReference type="InterPro" id="IPR008753">
    <property type="entry name" value="Peptidase_M13_N"/>
</dbReference>
<dbReference type="PANTHER" id="PTHR11733:SF167">
    <property type="entry name" value="FI17812P1-RELATED"/>
    <property type="match status" value="1"/>
</dbReference>
<dbReference type="GO" id="GO:0004222">
    <property type="term" value="F:metalloendopeptidase activity"/>
    <property type="evidence" value="ECO:0007669"/>
    <property type="project" value="InterPro"/>
</dbReference>
<dbReference type="EMBL" id="KK114947">
    <property type="protein sequence ID" value="KFM63751.1"/>
    <property type="molecule type" value="Genomic_DNA"/>
</dbReference>
<reference evidence="3 4" key="1">
    <citation type="submission" date="2013-11" db="EMBL/GenBank/DDBJ databases">
        <title>Genome sequencing of Stegodyphus mimosarum.</title>
        <authorList>
            <person name="Bechsgaard J."/>
        </authorList>
    </citation>
    <scope>NUCLEOTIDE SEQUENCE [LARGE SCALE GENOMIC DNA]</scope>
</reference>
<protein>
    <submittedName>
        <fullName evidence="3">Membrane metallo-endopeptidase-like 1</fullName>
    </submittedName>
</protein>
<dbReference type="PANTHER" id="PTHR11733">
    <property type="entry name" value="ZINC METALLOPROTEASE FAMILY M13 NEPRILYSIN-RELATED"/>
    <property type="match status" value="1"/>
</dbReference>
<dbReference type="Proteomes" id="UP000054359">
    <property type="component" value="Unassembled WGS sequence"/>
</dbReference>
<evidence type="ECO:0000313" key="4">
    <source>
        <dbReference type="Proteomes" id="UP000054359"/>
    </source>
</evidence>
<dbReference type="InterPro" id="IPR042089">
    <property type="entry name" value="Peptidase_M13_dom_2"/>
</dbReference>
<dbReference type="PROSITE" id="PS51885">
    <property type="entry name" value="NEPRILYSIN"/>
    <property type="match status" value="1"/>
</dbReference>
<evidence type="ECO:0000259" key="2">
    <source>
        <dbReference type="Pfam" id="PF05649"/>
    </source>
</evidence>
<dbReference type="Pfam" id="PF05649">
    <property type="entry name" value="Peptidase_M13_N"/>
    <property type="match status" value="1"/>
</dbReference>
<accession>A0A087TF62</accession>
<dbReference type="InterPro" id="IPR000718">
    <property type="entry name" value="Peptidase_M13"/>
</dbReference>
<name>A0A087TF62_STEMI</name>
<dbReference type="AlphaFoldDB" id="A0A087TF62"/>
<dbReference type="OrthoDB" id="6475849at2759"/>
<dbReference type="STRING" id="407821.A0A087TF62"/>
<feature type="non-terminal residue" evidence="3">
    <location>
        <position position="439"/>
    </location>
</feature>
<dbReference type="SUPFAM" id="SSF55486">
    <property type="entry name" value="Metalloproteases ('zincins'), catalytic domain"/>
    <property type="match status" value="1"/>
</dbReference>
<sequence length="439" mass="51924">MGSRNSKDKAVDLDLFVSLLNNYSNYDVCLTSECFQIAADISSHLNQKNEPCDNFFRSTCEEFKVKYDSYHRHYVSPFTQVEDAIALQLKDLLEKELKEKEPDFIAMIKGLYNSCMDEKSIENEDSNPLRNVLKYLGGWPILEEEKWDKSSFDWIDTLIKMRNLGYNHNIFMGLSVKVDQRNKSSNILWLDQPSLGIDGKYLIRDANDSTKNAYRALMVKAMYQLKSNDTLFLKPAEDLKKHILHDTLDFESKIANINWFKYIQGLANTEIKEYEYLIIDDLDFVKDLSHLIAQTDKSLIANYMIWRVVQESLPLLSKPWRTLNLRSKQEPEVSEWQPRWKQCLSYLKDTFEVAINSYYVRRYFPEENKQIAREIYDYIYIELLNAIDRSHWMDYETKIIARDKLNLTNEGYFDKALKVRKWSTNNYFSNVRKPNIGQE</sequence>
<evidence type="ECO:0000256" key="1">
    <source>
        <dbReference type="ARBA" id="ARBA00007357"/>
    </source>
</evidence>
<dbReference type="GO" id="GO:0016485">
    <property type="term" value="P:protein processing"/>
    <property type="evidence" value="ECO:0007669"/>
    <property type="project" value="TreeGrafter"/>
</dbReference>
<keyword evidence="4" id="KW-1185">Reference proteome</keyword>
<dbReference type="OMA" id="IANINWF"/>
<comment type="similarity">
    <text evidence="1">Belongs to the peptidase M13 family.</text>
</comment>
<proteinExistence type="inferred from homology"/>
<gene>
    <name evidence="3" type="ORF">X975_25576</name>
</gene>
<feature type="domain" description="Peptidase M13 N-terminal" evidence="2">
    <location>
        <begin position="51"/>
        <end position="257"/>
    </location>
</feature>